<dbReference type="EMBL" id="LN649232">
    <property type="protein sequence ID" value="CEI38391.1"/>
    <property type="molecule type" value="Genomic_DNA"/>
</dbReference>
<evidence type="ECO:0000313" key="3">
    <source>
        <dbReference type="Proteomes" id="UP000245910"/>
    </source>
</evidence>
<organism evidence="2 3">
    <name type="scientific">Fusarium venenatum</name>
    <dbReference type="NCBI Taxonomy" id="56646"/>
    <lineage>
        <taxon>Eukaryota</taxon>
        <taxon>Fungi</taxon>
        <taxon>Dikarya</taxon>
        <taxon>Ascomycota</taxon>
        <taxon>Pezizomycotina</taxon>
        <taxon>Sordariomycetes</taxon>
        <taxon>Hypocreomycetidae</taxon>
        <taxon>Hypocreales</taxon>
        <taxon>Nectriaceae</taxon>
        <taxon>Fusarium</taxon>
    </lineage>
</organism>
<name>A0A2L2SPH4_9HYPO</name>
<dbReference type="AlphaFoldDB" id="A0A2L2SPH4"/>
<feature type="region of interest" description="Disordered" evidence="1">
    <location>
        <begin position="23"/>
        <end position="42"/>
    </location>
</feature>
<keyword evidence="3" id="KW-1185">Reference proteome</keyword>
<evidence type="ECO:0000313" key="2">
    <source>
        <dbReference type="EMBL" id="CEI38391.1"/>
    </source>
</evidence>
<sequence>MAGNQSQEVVIEMILTGLITSTRPHDSLLPDPEDLPSTACCPSGRWYQRTSREEGRTPLSCDLLRWCMSHLALALPQDETVQMEPLVSSQLRSVAGRPHLMPVNSHL</sequence>
<proteinExistence type="predicted"/>
<accession>A0A2L2SPH4</accession>
<protein>
    <submittedName>
        <fullName evidence="2">Uncharacterized protein</fullName>
    </submittedName>
</protein>
<reference evidence="3" key="1">
    <citation type="submission" date="2014-10" db="EMBL/GenBank/DDBJ databases">
        <authorList>
            <person name="King R."/>
        </authorList>
    </citation>
    <scope>NUCLEOTIDE SEQUENCE [LARGE SCALE GENOMIC DNA]</scope>
    <source>
        <strain evidence="3">A3/5</strain>
    </source>
</reference>
<dbReference type="Proteomes" id="UP000245910">
    <property type="component" value="Chromosome IIII"/>
</dbReference>
<evidence type="ECO:0000256" key="1">
    <source>
        <dbReference type="SAM" id="MobiDB-lite"/>
    </source>
</evidence>